<organism evidence="1 2">
    <name type="scientific">Pseudomassariella vexata</name>
    <dbReference type="NCBI Taxonomy" id="1141098"/>
    <lineage>
        <taxon>Eukaryota</taxon>
        <taxon>Fungi</taxon>
        <taxon>Dikarya</taxon>
        <taxon>Ascomycota</taxon>
        <taxon>Pezizomycotina</taxon>
        <taxon>Sordariomycetes</taxon>
        <taxon>Xylariomycetidae</taxon>
        <taxon>Amphisphaeriales</taxon>
        <taxon>Pseudomassariaceae</taxon>
        <taxon>Pseudomassariella</taxon>
    </lineage>
</organism>
<dbReference type="AlphaFoldDB" id="A0A1Y2E4F3"/>
<evidence type="ECO:0000313" key="1">
    <source>
        <dbReference type="EMBL" id="ORY66317.1"/>
    </source>
</evidence>
<dbReference type="RefSeq" id="XP_040717281.1">
    <property type="nucleotide sequence ID" value="XM_040858251.1"/>
</dbReference>
<reference evidence="1 2" key="1">
    <citation type="submission" date="2016-07" db="EMBL/GenBank/DDBJ databases">
        <title>Pervasive Adenine N6-methylation of Active Genes in Fungi.</title>
        <authorList>
            <consortium name="DOE Joint Genome Institute"/>
            <person name="Mondo S.J."/>
            <person name="Dannebaum R.O."/>
            <person name="Kuo R.C."/>
            <person name="Labutti K."/>
            <person name="Haridas S."/>
            <person name="Kuo A."/>
            <person name="Salamov A."/>
            <person name="Ahrendt S.R."/>
            <person name="Lipzen A."/>
            <person name="Sullivan W."/>
            <person name="Andreopoulos W.B."/>
            <person name="Clum A."/>
            <person name="Lindquist E."/>
            <person name="Daum C."/>
            <person name="Ramamoorthy G.K."/>
            <person name="Gryganskyi A."/>
            <person name="Culley D."/>
            <person name="Magnuson J.K."/>
            <person name="James T.Y."/>
            <person name="O'Malley M.A."/>
            <person name="Stajich J.E."/>
            <person name="Spatafora J.W."/>
            <person name="Visel A."/>
            <person name="Grigoriev I.V."/>
        </authorList>
    </citation>
    <scope>NUCLEOTIDE SEQUENCE [LARGE SCALE GENOMIC DNA]</scope>
    <source>
        <strain evidence="1 2">CBS 129021</strain>
    </source>
</reference>
<dbReference type="OrthoDB" id="4776898at2759"/>
<keyword evidence="2" id="KW-1185">Reference proteome</keyword>
<gene>
    <name evidence="1" type="ORF">BCR38DRAFT_408269</name>
</gene>
<comment type="caution">
    <text evidence="1">The sequence shown here is derived from an EMBL/GenBank/DDBJ whole genome shotgun (WGS) entry which is preliminary data.</text>
</comment>
<protein>
    <submittedName>
        <fullName evidence="1">Uncharacterized protein</fullName>
    </submittedName>
</protein>
<dbReference type="InParanoid" id="A0A1Y2E4F3"/>
<dbReference type="Proteomes" id="UP000193689">
    <property type="component" value="Unassembled WGS sequence"/>
</dbReference>
<dbReference type="GeneID" id="63774463"/>
<dbReference type="EMBL" id="MCFJ01000005">
    <property type="protein sequence ID" value="ORY66317.1"/>
    <property type="molecule type" value="Genomic_DNA"/>
</dbReference>
<proteinExistence type="predicted"/>
<sequence length="169" mass="19492">MDDPAEWSVVRIVQELCTTEGSRRLRDGDFSLPDNFEERIRYYEIDGKQLVHEIKDHRRQDLFFQAMDIDKFTHKPYLLNAIEKLRCESQQMSADSQLATRKYSSAGEEAGGINATAEKRRKIQPQAVVIKEGMIEQGHQLDVYLGNSSLGSYDVLYPNNTDEAKRYTL</sequence>
<evidence type="ECO:0000313" key="2">
    <source>
        <dbReference type="Proteomes" id="UP000193689"/>
    </source>
</evidence>
<name>A0A1Y2E4F3_9PEZI</name>
<accession>A0A1Y2E4F3</accession>